<sequence length="391" mass="43317">MEGSWLRDVRERIPIFSRKVYLDTAGAGPLTLDVKDAVEGFLELWNSEGEPWGEALEDILESRRLFAQMVGAKVEEVAAVPGVTYGLNAFLSSLKLPPSSNVVVSETNFPTGVYTFHAMARRGLIREVRIASASDGCVGLDWFERLIDDSTSIVYVDMVSWITGCREDLRTLAELAHSHGALMVSDVFHAAGVYPIDVKRLGLDAAFTGSYKWLLGLHGGGFAYVSEELLPSLEPMFSGWMAIDDSVMERMARGEPLFSRPFNVREFRRASDAKVLEWGTWPAIAFVSLKASLKLLSAYDAPGLYASHTGRLVERLIDSLTDMGVETVTPRGMAAGIVVFRHRHPERLGRFLESRGIVASVRPGSVRVSIHFYNSREDVEALLRALEEFRG</sequence>
<dbReference type="AlphaFoldDB" id="A0A401H8I8"/>
<keyword evidence="2" id="KW-0032">Aminotransferase</keyword>
<dbReference type="Pfam" id="PF00266">
    <property type="entry name" value="Aminotran_5"/>
    <property type="match status" value="1"/>
</dbReference>
<dbReference type="InterPro" id="IPR000192">
    <property type="entry name" value="Aminotrans_V_dom"/>
</dbReference>
<dbReference type="Gene3D" id="3.40.640.10">
    <property type="entry name" value="Type I PLP-dependent aspartate aminotransferase-like (Major domain)"/>
    <property type="match status" value="1"/>
</dbReference>
<dbReference type="SUPFAM" id="SSF53383">
    <property type="entry name" value="PLP-dependent transferases"/>
    <property type="match status" value="1"/>
</dbReference>
<dbReference type="RefSeq" id="WP_131159752.1">
    <property type="nucleotide sequence ID" value="NZ_BDMD01000018.1"/>
</dbReference>
<dbReference type="InterPro" id="IPR015424">
    <property type="entry name" value="PyrdxlP-dep_Trfase"/>
</dbReference>
<proteinExistence type="predicted"/>
<dbReference type="PANTHER" id="PTHR43586">
    <property type="entry name" value="CYSTEINE DESULFURASE"/>
    <property type="match status" value="1"/>
</dbReference>
<name>A0A401H8I8_AERPX</name>
<dbReference type="InterPro" id="IPR015421">
    <property type="entry name" value="PyrdxlP-dep_Trfase_major"/>
</dbReference>
<evidence type="ECO:0000313" key="3">
    <source>
        <dbReference type="Proteomes" id="UP000291213"/>
    </source>
</evidence>
<dbReference type="Gene3D" id="3.90.1150.10">
    <property type="entry name" value="Aspartate Aminotransferase, domain 1"/>
    <property type="match status" value="1"/>
</dbReference>
<dbReference type="PANTHER" id="PTHR43586:SF15">
    <property type="entry name" value="BLR3095 PROTEIN"/>
    <property type="match status" value="1"/>
</dbReference>
<protein>
    <submittedName>
        <fullName evidence="2">Putative aminotransferase</fullName>
    </submittedName>
</protein>
<feature type="domain" description="Aminotransferase class V" evidence="1">
    <location>
        <begin position="20"/>
        <end position="382"/>
    </location>
</feature>
<dbReference type="EMBL" id="BDMD01000018">
    <property type="protein sequence ID" value="GBF08700.1"/>
    <property type="molecule type" value="Genomic_DNA"/>
</dbReference>
<dbReference type="GO" id="GO:0008483">
    <property type="term" value="F:transaminase activity"/>
    <property type="evidence" value="ECO:0007669"/>
    <property type="project" value="UniProtKB-KW"/>
</dbReference>
<organism evidence="2 3">
    <name type="scientific">Aeropyrum pernix</name>
    <dbReference type="NCBI Taxonomy" id="56636"/>
    <lineage>
        <taxon>Archaea</taxon>
        <taxon>Thermoproteota</taxon>
        <taxon>Thermoprotei</taxon>
        <taxon>Desulfurococcales</taxon>
        <taxon>Desulfurococcaceae</taxon>
        <taxon>Aeropyrum</taxon>
    </lineage>
</organism>
<dbReference type="OrthoDB" id="5817at2157"/>
<comment type="caution">
    <text evidence="2">The sequence shown here is derived from an EMBL/GenBank/DDBJ whole genome shotgun (WGS) entry which is preliminary data.</text>
</comment>
<accession>A0A401H8I8</accession>
<dbReference type="InterPro" id="IPR015422">
    <property type="entry name" value="PyrdxlP-dep_Trfase_small"/>
</dbReference>
<evidence type="ECO:0000259" key="1">
    <source>
        <dbReference type="Pfam" id="PF00266"/>
    </source>
</evidence>
<keyword evidence="2" id="KW-0808">Transferase</keyword>
<evidence type="ECO:0000313" key="2">
    <source>
        <dbReference type="EMBL" id="GBF08700.1"/>
    </source>
</evidence>
<dbReference type="Proteomes" id="UP000291213">
    <property type="component" value="Unassembled WGS sequence"/>
</dbReference>
<gene>
    <name evidence="2" type="ORF">apy_04250</name>
</gene>
<reference evidence="2 3" key="1">
    <citation type="submission" date="2017-02" db="EMBL/GenBank/DDBJ databases">
        <title>isolation and characterization of a novel temperate virus Aeropyrum globular virus 1 infecting hyperthermophilic archaeon Aeropyrum.</title>
        <authorList>
            <person name="Yumiya M."/>
            <person name="Yoshida T."/>
            <person name="Sako Y."/>
        </authorList>
    </citation>
    <scope>NUCLEOTIDE SEQUENCE [LARGE SCALE GENOMIC DNA]</scope>
    <source>
        <strain evidence="2 3">YK1-12-2013</strain>
    </source>
</reference>